<name>A0ABV3FKC0_9NOCA</name>
<dbReference type="RefSeq" id="WP_357988755.1">
    <property type="nucleotide sequence ID" value="NZ_JBFAIH010000060.1"/>
</dbReference>
<accession>A0ABV3FKC0</accession>
<evidence type="ECO:0000313" key="2">
    <source>
        <dbReference type="Proteomes" id="UP001551658"/>
    </source>
</evidence>
<proteinExistence type="predicted"/>
<dbReference type="Proteomes" id="UP001551658">
    <property type="component" value="Unassembled WGS sequence"/>
</dbReference>
<comment type="caution">
    <text evidence="1">The sequence shown here is derived from an EMBL/GenBank/DDBJ whole genome shotgun (WGS) entry which is preliminary data.</text>
</comment>
<reference evidence="1 2" key="1">
    <citation type="submission" date="2024-06" db="EMBL/GenBank/DDBJ databases">
        <title>The Natural Products Discovery Center: Release of the First 8490 Sequenced Strains for Exploring Actinobacteria Biosynthetic Diversity.</title>
        <authorList>
            <person name="Kalkreuter E."/>
            <person name="Kautsar S.A."/>
            <person name="Yang D."/>
            <person name="Bader C.D."/>
            <person name="Teijaro C.N."/>
            <person name="Fluegel L."/>
            <person name="Davis C.M."/>
            <person name="Simpson J.R."/>
            <person name="Lauterbach L."/>
            <person name="Steele A.D."/>
            <person name="Gui C."/>
            <person name="Meng S."/>
            <person name="Li G."/>
            <person name="Viehrig K."/>
            <person name="Ye F."/>
            <person name="Su P."/>
            <person name="Kiefer A.F."/>
            <person name="Nichols A."/>
            <person name="Cepeda A.J."/>
            <person name="Yan W."/>
            <person name="Fan B."/>
            <person name="Jiang Y."/>
            <person name="Adhikari A."/>
            <person name="Zheng C.-J."/>
            <person name="Schuster L."/>
            <person name="Cowan T.M."/>
            <person name="Smanski M.J."/>
            <person name="Chevrette M.G."/>
            <person name="De Carvalho L.P.S."/>
            <person name="Shen B."/>
        </authorList>
    </citation>
    <scope>NUCLEOTIDE SEQUENCE [LARGE SCALE GENOMIC DNA]</scope>
    <source>
        <strain evidence="1 2">NPDC050671</strain>
    </source>
</reference>
<gene>
    <name evidence="1" type="ORF">AB0H72_36300</name>
</gene>
<protein>
    <submittedName>
        <fullName evidence="1">Uncharacterized protein</fullName>
    </submittedName>
</protein>
<organism evidence="1 2">
    <name type="scientific">Nocardia fusca</name>
    <dbReference type="NCBI Taxonomy" id="941183"/>
    <lineage>
        <taxon>Bacteria</taxon>
        <taxon>Bacillati</taxon>
        <taxon>Actinomycetota</taxon>
        <taxon>Actinomycetes</taxon>
        <taxon>Mycobacteriales</taxon>
        <taxon>Nocardiaceae</taxon>
        <taxon>Nocardia</taxon>
    </lineage>
</organism>
<dbReference type="EMBL" id="JBFAIH010000060">
    <property type="protein sequence ID" value="MEV0368157.1"/>
    <property type="molecule type" value="Genomic_DNA"/>
</dbReference>
<sequence>MAAAAYAVSDVLLLGRHTDPDQHPALRGLEQVDKPLMPLLSMAPASTRQLTTGALLGVHATPLYLAAAWHIHQGLAPAGPRASPDRTPPR</sequence>
<keyword evidence="2" id="KW-1185">Reference proteome</keyword>
<evidence type="ECO:0000313" key="1">
    <source>
        <dbReference type="EMBL" id="MEV0368157.1"/>
    </source>
</evidence>